<proteinExistence type="predicted"/>
<gene>
    <name evidence="2" type="ORF">KIMC2_05240</name>
</gene>
<evidence type="ECO:0000313" key="2">
    <source>
        <dbReference type="EMBL" id="BDR55962.1"/>
    </source>
</evidence>
<dbReference type="EMBL" id="AP026801">
    <property type="protein sequence ID" value="BDR55962.1"/>
    <property type="molecule type" value="Genomic_DNA"/>
</dbReference>
<dbReference type="InterPro" id="IPR016181">
    <property type="entry name" value="Acyl_CoA_acyltransferase"/>
</dbReference>
<dbReference type="SUPFAM" id="SSF55729">
    <property type="entry name" value="Acyl-CoA N-acyltransferases (Nat)"/>
    <property type="match status" value="1"/>
</dbReference>
<keyword evidence="3" id="KW-1185">Reference proteome</keyword>
<dbReference type="KEGG" id="xak:KIMC2_05240"/>
<evidence type="ECO:0000259" key="1">
    <source>
        <dbReference type="PROSITE" id="PS51186"/>
    </source>
</evidence>
<dbReference type="RefSeq" id="WP_317697757.1">
    <property type="nucleotide sequence ID" value="NZ_AP026801.1"/>
</dbReference>
<dbReference type="PROSITE" id="PS51186">
    <property type="entry name" value="GNAT"/>
    <property type="match status" value="1"/>
</dbReference>
<name>A0AAU9DGU9_9LACO</name>
<sequence>MEHKYIIQLLRQEEAIEIADEWKYSSFYSFYDMSADPEDYEEIVTPELRKNNYFGVHKNGDLIGFYTVEKSGATAEIGFGMRPDLTGKGNGTGFVQAIIEDVIDHNPDLVNLKLEVACFNKRAIHLYEKLGFKKINQHLQVTNGSKYDFWLMEKILK</sequence>
<feature type="domain" description="N-acetyltransferase" evidence="1">
    <location>
        <begin position="14"/>
        <end position="157"/>
    </location>
</feature>
<dbReference type="GO" id="GO:0016747">
    <property type="term" value="F:acyltransferase activity, transferring groups other than amino-acyl groups"/>
    <property type="evidence" value="ECO:0007669"/>
    <property type="project" value="InterPro"/>
</dbReference>
<dbReference type="Pfam" id="PF00583">
    <property type="entry name" value="Acetyltransf_1"/>
    <property type="match status" value="1"/>
</dbReference>
<dbReference type="Gene3D" id="3.40.630.30">
    <property type="match status" value="1"/>
</dbReference>
<accession>A0AAU9DGU9</accession>
<dbReference type="InterPro" id="IPR000182">
    <property type="entry name" value="GNAT_dom"/>
</dbReference>
<evidence type="ECO:0000313" key="3">
    <source>
        <dbReference type="Proteomes" id="UP001321804"/>
    </source>
</evidence>
<organism evidence="2 3">
    <name type="scientific">Xylocopilactobacillus apis</name>
    <dbReference type="NCBI Taxonomy" id="2932183"/>
    <lineage>
        <taxon>Bacteria</taxon>
        <taxon>Bacillati</taxon>
        <taxon>Bacillota</taxon>
        <taxon>Bacilli</taxon>
        <taxon>Lactobacillales</taxon>
        <taxon>Lactobacillaceae</taxon>
        <taxon>Xylocopilactobacillus</taxon>
    </lineage>
</organism>
<dbReference type="Proteomes" id="UP001321804">
    <property type="component" value="Chromosome"/>
</dbReference>
<dbReference type="AlphaFoldDB" id="A0AAU9DGU9"/>
<reference evidence="2 3" key="1">
    <citation type="journal article" date="2023" name="Microbiol. Spectr.">
        <title>Symbiosis of Carpenter Bees with Uncharacterized Lactic Acid Bacteria Showing NAD Auxotrophy.</title>
        <authorList>
            <person name="Kawasaki S."/>
            <person name="Ozawa K."/>
            <person name="Mori T."/>
            <person name="Yamamoto A."/>
            <person name="Ito M."/>
            <person name="Ohkuma M."/>
            <person name="Sakamoto M."/>
            <person name="Matsutani M."/>
        </authorList>
    </citation>
    <scope>NUCLEOTIDE SEQUENCE [LARGE SCALE GENOMIC DNA]</scope>
    <source>
        <strain evidence="2 3">KimC2</strain>
    </source>
</reference>
<protein>
    <submittedName>
        <fullName evidence="2">N-acetyltransferase</fullName>
    </submittedName>
</protein>